<evidence type="ECO:0000256" key="2">
    <source>
        <dbReference type="SAM" id="SignalP"/>
    </source>
</evidence>
<dbReference type="Gene3D" id="3.40.190.10">
    <property type="entry name" value="Periplasmic binding protein-like II"/>
    <property type="match status" value="2"/>
</dbReference>
<protein>
    <submittedName>
        <fullName evidence="5">Polar amino acid transport system substrate-binding protein</fullName>
    </submittedName>
</protein>
<keyword evidence="6" id="KW-1185">Reference proteome</keyword>
<proteinExistence type="predicted"/>
<reference evidence="5 6" key="1">
    <citation type="submission" date="2020-08" db="EMBL/GenBank/DDBJ databases">
        <title>Genomic Encyclopedia of Type Strains, Phase IV (KMG-IV): sequencing the most valuable type-strain genomes for metagenomic binning, comparative biology and taxonomic classification.</title>
        <authorList>
            <person name="Goeker M."/>
        </authorList>
    </citation>
    <scope>NUCLEOTIDE SEQUENCE [LARGE SCALE GENOMIC DNA]</scope>
    <source>
        <strain evidence="5 6">DSM 12252</strain>
    </source>
</reference>
<sequence length="259" mass="28474">MKHLLSAFFLCLLLSACSRGNKLIIGTDATYPPFEFVDESGNITGVDIEVGREIAKSLGKEVEFRNINFDGLITALRSGSIDLVISSMTATPERRQSIDFSEPYVKTGLAVLVAKDSTLQNADDLKAPGRKIAVRLGTTGESWARANLKEAKIIALDADVSCVMEVVNGNVDAWIYDQLSIMNYHAKHAAKTRALLAPLREEVWAVALKQGNTELKAKVNEVLSRMRTDGTFSKLADRYMAKEKAMMTAQGLPFVFELK</sequence>
<dbReference type="PANTHER" id="PTHR35936:SF17">
    <property type="entry name" value="ARGININE-BINDING EXTRACELLULAR PROTEIN ARTP"/>
    <property type="match status" value="1"/>
</dbReference>
<dbReference type="CDD" id="cd13629">
    <property type="entry name" value="PBP2_Dsm1740"/>
    <property type="match status" value="1"/>
</dbReference>
<dbReference type="Proteomes" id="UP000590740">
    <property type="component" value="Unassembled WGS sequence"/>
</dbReference>
<feature type="chain" id="PRO_5031314217" evidence="2">
    <location>
        <begin position="21"/>
        <end position="259"/>
    </location>
</feature>
<dbReference type="Pfam" id="PF00497">
    <property type="entry name" value="SBP_bac_3"/>
    <property type="match status" value="1"/>
</dbReference>
<organism evidence="5 6">
    <name type="scientific">Prosthecobacter vanneervenii</name>
    <dbReference type="NCBI Taxonomy" id="48466"/>
    <lineage>
        <taxon>Bacteria</taxon>
        <taxon>Pseudomonadati</taxon>
        <taxon>Verrucomicrobiota</taxon>
        <taxon>Verrucomicrobiia</taxon>
        <taxon>Verrucomicrobiales</taxon>
        <taxon>Verrucomicrobiaceae</taxon>
        <taxon>Prosthecobacter</taxon>
    </lineage>
</organism>
<evidence type="ECO:0000259" key="4">
    <source>
        <dbReference type="SMART" id="SM00079"/>
    </source>
</evidence>
<dbReference type="GO" id="GO:0016020">
    <property type="term" value="C:membrane"/>
    <property type="evidence" value="ECO:0007669"/>
    <property type="project" value="InterPro"/>
</dbReference>
<evidence type="ECO:0000259" key="3">
    <source>
        <dbReference type="SMART" id="SM00062"/>
    </source>
</evidence>
<feature type="domain" description="Ionotropic glutamate receptor C-terminal" evidence="4">
    <location>
        <begin position="22"/>
        <end position="242"/>
    </location>
</feature>
<comment type="caution">
    <text evidence="5">The sequence shown here is derived from an EMBL/GenBank/DDBJ whole genome shotgun (WGS) entry which is preliminary data.</text>
</comment>
<dbReference type="SMART" id="SM00062">
    <property type="entry name" value="PBPb"/>
    <property type="match status" value="1"/>
</dbReference>
<dbReference type="RefSeq" id="WP_184339999.1">
    <property type="nucleotide sequence ID" value="NZ_JACHIG010000005.1"/>
</dbReference>
<evidence type="ECO:0000256" key="1">
    <source>
        <dbReference type="ARBA" id="ARBA00022729"/>
    </source>
</evidence>
<dbReference type="EMBL" id="JACHIG010000005">
    <property type="protein sequence ID" value="MBB5033079.1"/>
    <property type="molecule type" value="Genomic_DNA"/>
</dbReference>
<dbReference type="InterPro" id="IPR001320">
    <property type="entry name" value="Iontro_rcpt_C"/>
</dbReference>
<evidence type="ECO:0000313" key="5">
    <source>
        <dbReference type="EMBL" id="MBB5033079.1"/>
    </source>
</evidence>
<feature type="domain" description="Solute-binding protein family 3/N-terminal" evidence="3">
    <location>
        <begin position="22"/>
        <end position="243"/>
    </location>
</feature>
<dbReference type="AlphaFoldDB" id="A0A7W8DKC2"/>
<dbReference type="GO" id="GO:0015276">
    <property type="term" value="F:ligand-gated monoatomic ion channel activity"/>
    <property type="evidence" value="ECO:0007669"/>
    <property type="project" value="InterPro"/>
</dbReference>
<dbReference type="SMART" id="SM00079">
    <property type="entry name" value="PBPe"/>
    <property type="match status" value="1"/>
</dbReference>
<feature type="signal peptide" evidence="2">
    <location>
        <begin position="1"/>
        <end position="20"/>
    </location>
</feature>
<gene>
    <name evidence="5" type="ORF">HNQ65_002662</name>
</gene>
<evidence type="ECO:0000313" key="6">
    <source>
        <dbReference type="Proteomes" id="UP000590740"/>
    </source>
</evidence>
<dbReference type="PANTHER" id="PTHR35936">
    <property type="entry name" value="MEMBRANE-BOUND LYTIC MUREIN TRANSGLYCOSYLASE F"/>
    <property type="match status" value="1"/>
</dbReference>
<dbReference type="SUPFAM" id="SSF53850">
    <property type="entry name" value="Periplasmic binding protein-like II"/>
    <property type="match status" value="1"/>
</dbReference>
<accession>A0A7W8DKC2</accession>
<dbReference type="PROSITE" id="PS51257">
    <property type="entry name" value="PROKAR_LIPOPROTEIN"/>
    <property type="match status" value="1"/>
</dbReference>
<keyword evidence="1 2" id="KW-0732">Signal</keyword>
<dbReference type="InterPro" id="IPR001638">
    <property type="entry name" value="Solute-binding_3/MltF_N"/>
</dbReference>
<name>A0A7W8DKC2_9BACT</name>